<dbReference type="AlphaFoldDB" id="A0A0J9VMF7"/>
<name>A0A0J9VMF7_FUSO4</name>
<keyword evidence="2" id="KW-0285">Flavoprotein</keyword>
<evidence type="ECO:0000256" key="4">
    <source>
        <dbReference type="ARBA" id="ARBA00023002"/>
    </source>
</evidence>
<evidence type="ECO:0000256" key="3">
    <source>
        <dbReference type="ARBA" id="ARBA00022643"/>
    </source>
</evidence>
<keyword evidence="3" id="KW-0288">FMN</keyword>
<dbReference type="RefSeq" id="XP_018250046.1">
    <property type="nucleotide sequence ID" value="XM_018391407.1"/>
</dbReference>
<reference evidence="6" key="1">
    <citation type="submission" date="2007-04" db="EMBL/GenBank/DDBJ databases">
        <authorList>
            <consortium name="The Broad Institute Genome Sequencing Platform"/>
            <person name="Birren B."/>
            <person name="Lander E."/>
            <person name="Galagan J."/>
            <person name="Nusbaum C."/>
            <person name="Devon K."/>
            <person name="Ma L.-J."/>
            <person name="Jaffe D."/>
            <person name="Butler J."/>
            <person name="Alvarez P."/>
            <person name="Gnerre S."/>
            <person name="Grabherr M."/>
            <person name="Kleber M."/>
            <person name="Mauceli E."/>
            <person name="Brockman W."/>
            <person name="MacCallum I.A."/>
            <person name="Young S."/>
            <person name="LaButti K."/>
            <person name="DeCaprio D."/>
            <person name="Crawford M."/>
            <person name="Koehrsen M."/>
            <person name="Engels R."/>
            <person name="Montgomery P."/>
            <person name="Pearson M."/>
            <person name="Howarth C."/>
            <person name="Larson L."/>
            <person name="White J."/>
            <person name="O'Leary S."/>
            <person name="Kodira C."/>
            <person name="Zeng Q."/>
            <person name="Yandava C."/>
            <person name="Alvarado L."/>
            <person name="Kistler C."/>
            <person name="Shim W.-B."/>
            <person name="Kang S."/>
            <person name="Woloshuk C."/>
        </authorList>
    </citation>
    <scope>NUCLEOTIDE SEQUENCE</scope>
    <source>
        <strain evidence="6">4287</strain>
    </source>
</reference>
<dbReference type="SUPFAM" id="SSF51395">
    <property type="entry name" value="FMN-linked oxidoreductases"/>
    <property type="match status" value="1"/>
</dbReference>
<dbReference type="InterPro" id="IPR008259">
    <property type="entry name" value="FMN_hydac_DH_AS"/>
</dbReference>
<evidence type="ECO:0000313" key="7">
    <source>
        <dbReference type="Proteomes" id="UP000009097"/>
    </source>
</evidence>
<dbReference type="GeneID" id="28953077"/>
<evidence type="ECO:0000256" key="1">
    <source>
        <dbReference type="ARBA" id="ARBA00001917"/>
    </source>
</evidence>
<dbReference type="Gene3D" id="3.20.20.70">
    <property type="entry name" value="Aldolase class I"/>
    <property type="match status" value="1"/>
</dbReference>
<accession>A0A0J9VMF7</accession>
<dbReference type="InterPro" id="IPR037350">
    <property type="entry name" value="LMO_FMN"/>
</dbReference>
<dbReference type="InterPro" id="IPR013785">
    <property type="entry name" value="Aldolase_TIM"/>
</dbReference>
<dbReference type="GO" id="GO:0010181">
    <property type="term" value="F:FMN binding"/>
    <property type="evidence" value="ECO:0007669"/>
    <property type="project" value="InterPro"/>
</dbReference>
<organism evidence="6 7">
    <name type="scientific">Fusarium oxysporum f. sp. lycopersici (strain 4287 / CBS 123668 / FGSC 9935 / NRRL 34936)</name>
    <name type="common">Fusarium vascular wilt of tomato</name>
    <dbReference type="NCBI Taxonomy" id="426428"/>
    <lineage>
        <taxon>Eukaryota</taxon>
        <taxon>Fungi</taxon>
        <taxon>Dikarya</taxon>
        <taxon>Ascomycota</taxon>
        <taxon>Pezizomycotina</taxon>
        <taxon>Sordariomycetes</taxon>
        <taxon>Hypocreomycetidae</taxon>
        <taxon>Hypocreales</taxon>
        <taxon>Nectriaceae</taxon>
        <taxon>Fusarium</taxon>
        <taxon>Fusarium oxysporum species complex</taxon>
    </lineage>
</organism>
<proteinExistence type="predicted"/>
<evidence type="ECO:0000259" key="5">
    <source>
        <dbReference type="PROSITE" id="PS51349"/>
    </source>
</evidence>
<dbReference type="EMBL" id="DS231710">
    <property type="protein sequence ID" value="KNB12001.1"/>
    <property type="molecule type" value="Genomic_DNA"/>
</dbReference>
<dbReference type="InterPro" id="IPR037396">
    <property type="entry name" value="FMN_HAD"/>
</dbReference>
<dbReference type="VEuPathDB" id="FungiDB:FOXG_11687"/>
<reference evidence="6" key="2">
    <citation type="journal article" date="2010" name="Nature">
        <title>Comparative genomics reveals mobile pathogenicity chromosomes in Fusarium.</title>
        <authorList>
            <person name="Ma L.J."/>
            <person name="van der Does H.C."/>
            <person name="Borkovich K.A."/>
            <person name="Coleman J.J."/>
            <person name="Daboussi M.J."/>
            <person name="Di Pietro A."/>
            <person name="Dufresne M."/>
            <person name="Freitag M."/>
            <person name="Grabherr M."/>
            <person name="Henrissat B."/>
            <person name="Houterman P.M."/>
            <person name="Kang S."/>
            <person name="Shim W.B."/>
            <person name="Woloshuk C."/>
            <person name="Xie X."/>
            <person name="Xu J.R."/>
            <person name="Antoniw J."/>
            <person name="Baker S.E."/>
            <person name="Bluhm B.H."/>
            <person name="Breakspear A."/>
            <person name="Brown D.W."/>
            <person name="Butchko R.A."/>
            <person name="Chapman S."/>
            <person name="Coulson R."/>
            <person name="Coutinho P.M."/>
            <person name="Danchin E.G."/>
            <person name="Diener A."/>
            <person name="Gale L.R."/>
            <person name="Gardiner D.M."/>
            <person name="Goff S."/>
            <person name="Hammond-Kosack K.E."/>
            <person name="Hilburn K."/>
            <person name="Hua-Van A."/>
            <person name="Jonkers W."/>
            <person name="Kazan K."/>
            <person name="Kodira C.D."/>
            <person name="Koehrsen M."/>
            <person name="Kumar L."/>
            <person name="Lee Y.H."/>
            <person name="Li L."/>
            <person name="Manners J.M."/>
            <person name="Miranda-Saavedra D."/>
            <person name="Mukherjee M."/>
            <person name="Park G."/>
            <person name="Park J."/>
            <person name="Park S.Y."/>
            <person name="Proctor R.H."/>
            <person name="Regev A."/>
            <person name="Ruiz-Roldan M.C."/>
            <person name="Sain D."/>
            <person name="Sakthikumar S."/>
            <person name="Sykes S."/>
            <person name="Schwartz D.C."/>
            <person name="Turgeon B.G."/>
            <person name="Wapinski I."/>
            <person name="Yoder O."/>
            <person name="Young S."/>
            <person name="Zeng Q."/>
            <person name="Zhou S."/>
            <person name="Galagan J."/>
            <person name="Cuomo C.A."/>
            <person name="Kistler H.C."/>
            <person name="Rep M."/>
        </authorList>
    </citation>
    <scope>NUCLEOTIDE SEQUENCE [LARGE SCALE GENOMIC DNA]</scope>
    <source>
        <strain evidence="6">4287</strain>
    </source>
</reference>
<dbReference type="KEGG" id="fox:FOXG_11687"/>
<dbReference type="FunFam" id="3.20.20.70:FF:000132">
    <property type="entry name" value="FMN dependent dehydrogenase"/>
    <property type="match status" value="1"/>
</dbReference>
<dbReference type="PROSITE" id="PS00557">
    <property type="entry name" value="FMN_HYDROXY_ACID_DH_1"/>
    <property type="match status" value="1"/>
</dbReference>
<dbReference type="Pfam" id="PF01070">
    <property type="entry name" value="FMN_dh"/>
    <property type="match status" value="1"/>
</dbReference>
<dbReference type="PANTHER" id="PTHR10578">
    <property type="entry name" value="S -2-HYDROXY-ACID OXIDASE-RELATED"/>
    <property type="match status" value="1"/>
</dbReference>
<dbReference type="CDD" id="cd03332">
    <property type="entry name" value="LMO_FMN"/>
    <property type="match status" value="1"/>
</dbReference>
<sequence>MMQLSGLPRSEACQKICIITESHFLGEMFHSSTYRQHTDILLLQIIMTSSSADVLSYEKSIFDAGLHFARPAFTFQTSQWEPLAKETLSATSWGYIHGNCGSGSTYRNNLTAFSRWSIVPNRLVPSRRDEDGNEQFADTSTTVLGQKLPFPLAIAPIGVQKIFNPEGEAATARAAASLRVPYTLSTASSTSIEDVAAANGKDAPRWFQLYWPSREHDDITISMLNRAKASGYTALFVTLDTYVLGWRPSDLDNGYNPFIHPDHIGVEIGLTDPVFQKKFKEKHGYDITDAVSGVYQAAQGGSAGASLGDAAREWAKIVFPGHSHSWEDVEFLKKHWDGPIVLKGIQSVHDAKKCVEVGVQGIVVSNHGGRQQDGGASSLGMLPRIVDTVGDKLDIFFDSGIRCGADIMKAIALGAKCVLVGRPYAYGLALGGEDGVRHVLRALCGDLTMNMHLAGLRDIGEVNRDILVKESDLV</sequence>
<dbReference type="Proteomes" id="UP000009097">
    <property type="component" value="Unassembled WGS sequence"/>
</dbReference>
<evidence type="ECO:0000313" key="6">
    <source>
        <dbReference type="EMBL" id="KNB12001.1"/>
    </source>
</evidence>
<gene>
    <name evidence="6" type="ORF">FOXG_11687</name>
</gene>
<dbReference type="InterPro" id="IPR000262">
    <property type="entry name" value="FMN-dep_DH"/>
</dbReference>
<protein>
    <submittedName>
        <fullName evidence="6">L-lactate dehydrogenase (Cytochrome)</fullName>
    </submittedName>
</protein>
<feature type="domain" description="FMN hydroxy acid dehydrogenase" evidence="5">
    <location>
        <begin position="69"/>
        <end position="472"/>
    </location>
</feature>
<evidence type="ECO:0000256" key="2">
    <source>
        <dbReference type="ARBA" id="ARBA00022630"/>
    </source>
</evidence>
<dbReference type="GO" id="GO:0016491">
    <property type="term" value="F:oxidoreductase activity"/>
    <property type="evidence" value="ECO:0007669"/>
    <property type="project" value="UniProtKB-KW"/>
</dbReference>
<dbReference type="PANTHER" id="PTHR10578:SF143">
    <property type="entry name" value="FMN-DEPENDENT ALPHA-HYDROXY ACID DEHYDROGENASE PB1A11.03"/>
    <property type="match status" value="1"/>
</dbReference>
<dbReference type="PROSITE" id="PS51349">
    <property type="entry name" value="FMN_HYDROXY_ACID_DH_2"/>
    <property type="match status" value="1"/>
</dbReference>
<comment type="cofactor">
    <cofactor evidence="1">
        <name>FMN</name>
        <dbReference type="ChEBI" id="CHEBI:58210"/>
    </cofactor>
</comment>
<keyword evidence="4" id="KW-0560">Oxidoreductase</keyword>
<dbReference type="OrthoDB" id="25826at2759"/>